<dbReference type="RefSeq" id="WP_152775027.1">
    <property type="nucleotide sequence ID" value="NZ_VJZC01000318.1"/>
</dbReference>
<feature type="compositionally biased region" description="Low complexity" evidence="2">
    <location>
        <begin position="327"/>
        <end position="340"/>
    </location>
</feature>
<evidence type="ECO:0000256" key="2">
    <source>
        <dbReference type="SAM" id="MobiDB-lite"/>
    </source>
</evidence>
<name>A0A5N8XQ39_9ACTN</name>
<feature type="region of interest" description="Disordered" evidence="2">
    <location>
        <begin position="252"/>
        <end position="374"/>
    </location>
</feature>
<feature type="coiled-coil region" evidence="1">
    <location>
        <begin position="81"/>
        <end position="136"/>
    </location>
</feature>
<feature type="compositionally biased region" description="Basic and acidic residues" evidence="2">
    <location>
        <begin position="198"/>
        <end position="212"/>
    </location>
</feature>
<comment type="caution">
    <text evidence="3">The sequence shown here is derived from an EMBL/GenBank/DDBJ whole genome shotgun (WGS) entry which is preliminary data.</text>
</comment>
<proteinExistence type="predicted"/>
<sequence length="471" mass="48828">MPRGRHRHSPPLHRLLPPSAIAGVSLVCALGPWAFTESSVLRVSAAVAAATAAVGAAVMRRWDVEAGKRVADLTRARASDEWRHEEQVAELETDLEESRELRQKLEHKLRAKRTELANLRNEHAALLRRYATAETERATALEGRRRLAIEASSSGSGSAKALTAGNEGESEAAREEEAVATASGKLAEGADGAVDAKTGAKPEEKSGAKTDEKTDDAEPTAPGVFSSAGSLLFLQANSALDRIIQGEAAKTALAEKARPAVDSAPRGESAKGDSGKAAATNGGSPDGGSPQAGSAEAEAAPAADAAEEDDHPETQPEAAEDHERAATEPADTEPAPAELAVTDSDVTEPTAPDPSPIVPAPRPAPAGRPSGHFTVPTAVAVAPAPPRRRLAIEGGFDFFGTQKGAAAIEAVQNEDLADVVGQEALALHKAESEAQFKPADEESRGVGQVIDLTAHDETEQIDVEGLRSAVS</sequence>
<dbReference type="AlphaFoldDB" id="A0A5N8XQ39"/>
<reference evidence="3 4" key="1">
    <citation type="submission" date="2019-07" db="EMBL/GenBank/DDBJ databases">
        <title>New species of Amycolatopsis and Streptomyces.</title>
        <authorList>
            <person name="Duangmal K."/>
            <person name="Teo W.F.A."/>
            <person name="Lipun K."/>
        </authorList>
    </citation>
    <scope>NUCLEOTIDE SEQUENCE [LARGE SCALE GENOMIC DNA]</scope>
    <source>
        <strain evidence="3 4">NBRC 106415</strain>
    </source>
</reference>
<organism evidence="3 4">
    <name type="scientific">Streptomyces spongiae</name>
    <dbReference type="NCBI Taxonomy" id="565072"/>
    <lineage>
        <taxon>Bacteria</taxon>
        <taxon>Bacillati</taxon>
        <taxon>Actinomycetota</taxon>
        <taxon>Actinomycetes</taxon>
        <taxon>Kitasatosporales</taxon>
        <taxon>Streptomycetaceae</taxon>
        <taxon>Streptomyces</taxon>
    </lineage>
</organism>
<gene>
    <name evidence="3" type="ORF">FNH08_32045</name>
</gene>
<feature type="compositionally biased region" description="Low complexity" evidence="2">
    <location>
        <begin position="295"/>
        <end position="304"/>
    </location>
</feature>
<feature type="region of interest" description="Disordered" evidence="2">
    <location>
        <begin position="452"/>
        <end position="471"/>
    </location>
</feature>
<evidence type="ECO:0008006" key="5">
    <source>
        <dbReference type="Google" id="ProtNLM"/>
    </source>
</evidence>
<feature type="compositionally biased region" description="Pro residues" evidence="2">
    <location>
        <begin position="351"/>
        <end position="366"/>
    </location>
</feature>
<protein>
    <recommendedName>
        <fullName evidence="5">Secreted protein</fullName>
    </recommendedName>
</protein>
<dbReference type="OrthoDB" id="4337345at2"/>
<feature type="region of interest" description="Disordered" evidence="2">
    <location>
        <begin position="149"/>
        <end position="223"/>
    </location>
</feature>
<feature type="compositionally biased region" description="Low complexity" evidence="2">
    <location>
        <begin position="151"/>
        <end position="167"/>
    </location>
</feature>
<keyword evidence="1" id="KW-0175">Coiled coil</keyword>
<keyword evidence="4" id="KW-1185">Reference proteome</keyword>
<evidence type="ECO:0000313" key="4">
    <source>
        <dbReference type="Proteomes" id="UP000400924"/>
    </source>
</evidence>
<accession>A0A5N8XQ39</accession>
<dbReference type="EMBL" id="VJZC01000318">
    <property type="protein sequence ID" value="MPY61610.1"/>
    <property type="molecule type" value="Genomic_DNA"/>
</dbReference>
<evidence type="ECO:0000256" key="1">
    <source>
        <dbReference type="SAM" id="Coils"/>
    </source>
</evidence>
<dbReference type="Proteomes" id="UP000400924">
    <property type="component" value="Unassembled WGS sequence"/>
</dbReference>
<evidence type="ECO:0000313" key="3">
    <source>
        <dbReference type="EMBL" id="MPY61610.1"/>
    </source>
</evidence>